<feature type="region of interest" description="Disordered" evidence="2">
    <location>
        <begin position="1"/>
        <end position="70"/>
    </location>
</feature>
<evidence type="ECO:0000256" key="1">
    <source>
        <dbReference type="ARBA" id="ARBA00022729"/>
    </source>
</evidence>
<protein>
    <submittedName>
        <fullName evidence="3">Pollen Ole e 1 allergen and extensin family protein</fullName>
    </submittedName>
</protein>
<dbReference type="AlphaFoldDB" id="A0A2P5CK42"/>
<dbReference type="OrthoDB" id="665669at2759"/>
<proteinExistence type="predicted"/>
<gene>
    <name evidence="3" type="ORF">TorRG33x02_282260</name>
</gene>
<reference evidence="4" key="1">
    <citation type="submission" date="2016-06" db="EMBL/GenBank/DDBJ databases">
        <title>Parallel loss of symbiosis genes in relatives of nitrogen-fixing non-legume Parasponia.</title>
        <authorList>
            <person name="Van Velzen R."/>
            <person name="Holmer R."/>
            <person name="Bu F."/>
            <person name="Rutten L."/>
            <person name="Van Zeijl A."/>
            <person name="Liu W."/>
            <person name="Santuari L."/>
            <person name="Cao Q."/>
            <person name="Sharma T."/>
            <person name="Shen D."/>
            <person name="Roswanjaya Y."/>
            <person name="Wardhani T."/>
            <person name="Kalhor M.S."/>
            <person name="Jansen J."/>
            <person name="Van den Hoogen J."/>
            <person name="Gungor B."/>
            <person name="Hartog M."/>
            <person name="Hontelez J."/>
            <person name="Verver J."/>
            <person name="Yang W.-C."/>
            <person name="Schijlen E."/>
            <person name="Repin R."/>
            <person name="Schilthuizen M."/>
            <person name="Schranz E."/>
            <person name="Heidstra R."/>
            <person name="Miyata K."/>
            <person name="Fedorova E."/>
            <person name="Kohlen W."/>
            <person name="Bisseling T."/>
            <person name="Smit S."/>
            <person name="Geurts R."/>
        </authorList>
    </citation>
    <scope>NUCLEOTIDE SEQUENCE [LARGE SCALE GENOMIC DNA]</scope>
    <source>
        <strain evidence="4">cv. RG33-2</strain>
    </source>
</reference>
<feature type="compositionally biased region" description="Pro residues" evidence="2">
    <location>
        <begin position="13"/>
        <end position="70"/>
    </location>
</feature>
<comment type="caution">
    <text evidence="3">The sequence shown here is derived from an EMBL/GenBank/DDBJ whole genome shotgun (WGS) entry which is preliminary data.</text>
</comment>
<keyword evidence="1" id="KW-0732">Signal</keyword>
<dbReference type="FunCoup" id="A0A2P5CK42">
    <property type="interactions" value="61"/>
</dbReference>
<accession>A0A2P5CK42</accession>
<name>A0A2P5CK42_TREOI</name>
<dbReference type="GO" id="GO:0071944">
    <property type="term" value="C:cell periphery"/>
    <property type="evidence" value="ECO:0007669"/>
    <property type="project" value="TreeGrafter"/>
</dbReference>
<dbReference type="STRING" id="63057.A0A2P5CK42"/>
<dbReference type="EMBL" id="JXTC01000356">
    <property type="protein sequence ID" value="PON61402.1"/>
    <property type="molecule type" value="Genomic_DNA"/>
</dbReference>
<organism evidence="3 4">
    <name type="scientific">Trema orientale</name>
    <name type="common">Charcoal tree</name>
    <name type="synonym">Celtis orientalis</name>
    <dbReference type="NCBI Taxonomy" id="63057"/>
    <lineage>
        <taxon>Eukaryota</taxon>
        <taxon>Viridiplantae</taxon>
        <taxon>Streptophyta</taxon>
        <taxon>Embryophyta</taxon>
        <taxon>Tracheophyta</taxon>
        <taxon>Spermatophyta</taxon>
        <taxon>Magnoliopsida</taxon>
        <taxon>eudicotyledons</taxon>
        <taxon>Gunneridae</taxon>
        <taxon>Pentapetalae</taxon>
        <taxon>rosids</taxon>
        <taxon>fabids</taxon>
        <taxon>Rosales</taxon>
        <taxon>Cannabaceae</taxon>
        <taxon>Trema</taxon>
    </lineage>
</organism>
<sequence>MISPFPSLEREPYTPPPKPAPKPATPPPKPYTPPPKPATPPPKPYAPPPKPHTPPPKPYTPPAKPPVHPPYIPQPRKLVAVQGVVYCKSCKYAGVDTLLNATEVAGAIVRLQCRNTKYSLFATAKTDKHGYFLIRPNFLTTYGVHKCKVSLLYSPLPYCRKPSILHGGDKGGVLRPELKSDAKLPFVLYSAGPFAFEPKKCPY</sequence>
<dbReference type="Pfam" id="PF01190">
    <property type="entry name" value="Pollen_Ole_e_1"/>
    <property type="match status" value="1"/>
</dbReference>
<dbReference type="PRINTS" id="PR01217">
    <property type="entry name" value="PRICHEXTENSN"/>
</dbReference>
<evidence type="ECO:0000313" key="4">
    <source>
        <dbReference type="Proteomes" id="UP000237000"/>
    </source>
</evidence>
<dbReference type="PANTHER" id="PTHR33470:SF22">
    <property type="entry name" value="POLLEN OLE E 1 ALLERGEN AND EXTENSIN FAMILY PROTEIN"/>
    <property type="match status" value="1"/>
</dbReference>
<evidence type="ECO:0000313" key="3">
    <source>
        <dbReference type="EMBL" id="PON61402.1"/>
    </source>
</evidence>
<dbReference type="InParanoid" id="A0A2P5CK42"/>
<dbReference type="Proteomes" id="UP000237000">
    <property type="component" value="Unassembled WGS sequence"/>
</dbReference>
<dbReference type="PANTHER" id="PTHR33470">
    <property type="entry name" value="OS01G0164075 PROTEIN"/>
    <property type="match status" value="1"/>
</dbReference>
<evidence type="ECO:0000256" key="2">
    <source>
        <dbReference type="SAM" id="MobiDB-lite"/>
    </source>
</evidence>
<keyword evidence="4" id="KW-1185">Reference proteome</keyword>